<sequence>MTTTTTTTTNAATITTITTNVGSPPKPTTTTKEIFFSVSANAAGDVAIHVANKDLAGFLKSVFTEAACGAPGAKARRALQNRQQVCNMPRPPRPLGKDAIRKIKGWDKSAKMIQNLYEEMLAKTEQNAAVADVKGVLNMFYEENPEWTGAEQADVVAETGQDLVVGVAEAGLATLEGEAEVAGELGTLGMSVIGMMYRLFQEEIVKDVVIADIAVNGASVVSSLIKTASTTTRPRRKTTTVGVCPAATDAVLPFCGGKNCEKSKAKAGLFIPIPSDKGTGEVCDGCDCSPPMLQLINFPEAEINSISELTYKTIPKNTPVFPPVPGHPKCDSEKGDLHKGLFKRLASDFCSTWDTWKLDHDIERKYTADQVAWYGYDGWEFNFKWKNADEQCKNTCEQIFINGFGDNSDCTPDKRKVSIKGSRTIGCGTASFEYKNPNRKPPVQCSDDESAVYRASAAGPNSSKSTIWGDFCNRIKSCEIIRTLATEANGYEITLSTTPHTGSECRDNDCDAAFKSIMETCGTKGQNEDMLSKKVSFHAGCIEYGYKVGKKKEDEPQKPLATNPPPARTLCEKDSDCEKWTCDGGKKAHCSSQVSGDPLTKYCAC</sequence>
<dbReference type="AlphaFoldDB" id="A0A8H6J9Y5"/>
<reference evidence="1" key="1">
    <citation type="journal article" date="2020" name="Phytopathology">
        <title>Genome Sequence Resources of Colletotrichum truncatum, C. plurivorum, C. musicola, and C. sojae: Four Species Pathogenic to Soybean (Glycine max).</title>
        <authorList>
            <person name="Rogerio F."/>
            <person name="Boufleur T.R."/>
            <person name="Ciampi-Guillardi M."/>
            <person name="Sukno S.A."/>
            <person name="Thon M.R."/>
            <person name="Massola Junior N.S."/>
            <person name="Baroncelli R."/>
        </authorList>
    </citation>
    <scope>NUCLEOTIDE SEQUENCE</scope>
    <source>
        <strain evidence="1">LFN00145</strain>
    </source>
</reference>
<protein>
    <submittedName>
        <fullName evidence="1">Uncharacterized protein</fullName>
    </submittedName>
</protein>
<evidence type="ECO:0000313" key="1">
    <source>
        <dbReference type="EMBL" id="KAF6808731.1"/>
    </source>
</evidence>
<keyword evidence="2" id="KW-1185">Reference proteome</keyword>
<dbReference type="Proteomes" id="UP000654918">
    <property type="component" value="Unassembled WGS sequence"/>
</dbReference>
<name>A0A8H6J9Y5_9PEZI</name>
<organism evidence="1 2">
    <name type="scientific">Colletotrichum plurivorum</name>
    <dbReference type="NCBI Taxonomy" id="2175906"/>
    <lineage>
        <taxon>Eukaryota</taxon>
        <taxon>Fungi</taxon>
        <taxon>Dikarya</taxon>
        <taxon>Ascomycota</taxon>
        <taxon>Pezizomycotina</taxon>
        <taxon>Sordariomycetes</taxon>
        <taxon>Hypocreomycetidae</taxon>
        <taxon>Glomerellales</taxon>
        <taxon>Glomerellaceae</taxon>
        <taxon>Colletotrichum</taxon>
        <taxon>Colletotrichum orchidearum species complex</taxon>
    </lineage>
</organism>
<comment type="caution">
    <text evidence="1">The sequence shown here is derived from an EMBL/GenBank/DDBJ whole genome shotgun (WGS) entry which is preliminary data.</text>
</comment>
<evidence type="ECO:0000313" key="2">
    <source>
        <dbReference type="Proteomes" id="UP000654918"/>
    </source>
</evidence>
<gene>
    <name evidence="1" type="ORF">CPLU01_15627</name>
</gene>
<dbReference type="EMBL" id="WIGO01000565">
    <property type="protein sequence ID" value="KAF6808731.1"/>
    <property type="molecule type" value="Genomic_DNA"/>
</dbReference>
<proteinExistence type="predicted"/>
<accession>A0A8H6J9Y5</accession>